<sequence length="65" mass="7160">MAASRTQSTAKAQQPETNPSDSERKEKKSITFQTITPKAPTPTQHLRLAHHPHDSPSLSPNHPPL</sequence>
<keyword evidence="3" id="KW-1185">Reference proteome</keyword>
<evidence type="ECO:0000256" key="1">
    <source>
        <dbReference type="SAM" id="MobiDB-lite"/>
    </source>
</evidence>
<name>A0A6A6P5N8_9PEZI</name>
<gene>
    <name evidence="2" type="ORF">BDY21DRAFT_339866</name>
</gene>
<dbReference type="Proteomes" id="UP000799766">
    <property type="component" value="Unassembled WGS sequence"/>
</dbReference>
<evidence type="ECO:0000313" key="2">
    <source>
        <dbReference type="EMBL" id="KAF2459134.1"/>
    </source>
</evidence>
<feature type="region of interest" description="Disordered" evidence="1">
    <location>
        <begin position="1"/>
        <end position="65"/>
    </location>
</feature>
<evidence type="ECO:0000313" key="3">
    <source>
        <dbReference type="Proteomes" id="UP000799766"/>
    </source>
</evidence>
<protein>
    <submittedName>
        <fullName evidence="2">Uncharacterized protein</fullName>
    </submittedName>
</protein>
<reference evidence="2" key="1">
    <citation type="journal article" date="2020" name="Stud. Mycol.">
        <title>101 Dothideomycetes genomes: a test case for predicting lifestyles and emergence of pathogens.</title>
        <authorList>
            <person name="Haridas S."/>
            <person name="Albert R."/>
            <person name="Binder M."/>
            <person name="Bloem J."/>
            <person name="Labutti K."/>
            <person name="Salamov A."/>
            <person name="Andreopoulos B."/>
            <person name="Baker S."/>
            <person name="Barry K."/>
            <person name="Bills G."/>
            <person name="Bluhm B."/>
            <person name="Cannon C."/>
            <person name="Castanera R."/>
            <person name="Culley D."/>
            <person name="Daum C."/>
            <person name="Ezra D."/>
            <person name="Gonzalez J."/>
            <person name="Henrissat B."/>
            <person name="Kuo A."/>
            <person name="Liang C."/>
            <person name="Lipzen A."/>
            <person name="Lutzoni F."/>
            <person name="Magnuson J."/>
            <person name="Mondo S."/>
            <person name="Nolan M."/>
            <person name="Ohm R."/>
            <person name="Pangilinan J."/>
            <person name="Park H.-J."/>
            <person name="Ramirez L."/>
            <person name="Alfaro M."/>
            <person name="Sun H."/>
            <person name="Tritt A."/>
            <person name="Yoshinaga Y."/>
            <person name="Zwiers L.-H."/>
            <person name="Turgeon B."/>
            <person name="Goodwin S."/>
            <person name="Spatafora J."/>
            <person name="Crous P."/>
            <person name="Grigoriev I."/>
        </authorList>
    </citation>
    <scope>NUCLEOTIDE SEQUENCE</scope>
    <source>
        <strain evidence="2">ATCC 16933</strain>
    </source>
</reference>
<accession>A0A6A6P5N8</accession>
<feature type="compositionally biased region" description="Polar residues" evidence="1">
    <location>
        <begin position="56"/>
        <end position="65"/>
    </location>
</feature>
<feature type="compositionally biased region" description="Polar residues" evidence="1">
    <location>
        <begin position="30"/>
        <end position="44"/>
    </location>
</feature>
<proteinExistence type="predicted"/>
<dbReference type="AlphaFoldDB" id="A0A6A6P5N8"/>
<feature type="compositionally biased region" description="Polar residues" evidence="1">
    <location>
        <begin position="1"/>
        <end position="20"/>
    </location>
</feature>
<organism evidence="2 3">
    <name type="scientific">Lineolata rhizophorae</name>
    <dbReference type="NCBI Taxonomy" id="578093"/>
    <lineage>
        <taxon>Eukaryota</taxon>
        <taxon>Fungi</taxon>
        <taxon>Dikarya</taxon>
        <taxon>Ascomycota</taxon>
        <taxon>Pezizomycotina</taxon>
        <taxon>Dothideomycetes</taxon>
        <taxon>Dothideomycetes incertae sedis</taxon>
        <taxon>Lineolatales</taxon>
        <taxon>Lineolataceae</taxon>
        <taxon>Lineolata</taxon>
    </lineage>
</organism>
<dbReference type="EMBL" id="MU001676">
    <property type="protein sequence ID" value="KAF2459134.1"/>
    <property type="molecule type" value="Genomic_DNA"/>
</dbReference>